<dbReference type="EMBL" id="AB179064">
    <property type="protein sequence ID" value="BAE02115.1"/>
    <property type="molecule type" value="mRNA"/>
</dbReference>
<reference evidence="2" key="1">
    <citation type="journal article" date="2005" name="Mol. Biol. Evol.">
        <title>Substitution rate and structural divergence of 5'UTR evolution: comparative analysis between human and cynomolgus monkey cDNAs.</title>
        <authorList>
            <person name="Osada N."/>
            <person name="Hirata M."/>
            <person name="Tanuma R."/>
            <person name="Kusuda J."/>
            <person name="Hida M."/>
            <person name="Suzuki Y."/>
            <person name="Sugano S."/>
            <person name="Gojobori T."/>
            <person name="Shen C.K."/>
            <person name="Wu C.I."/>
            <person name="Hashimoto K."/>
        </authorList>
    </citation>
    <scope>NUCLEOTIDE SEQUENCE</scope>
</reference>
<evidence type="ECO:0000256" key="1">
    <source>
        <dbReference type="SAM" id="MobiDB-lite"/>
    </source>
</evidence>
<sequence>MWLQGLLSWARAQRAPHEGHLVDRAGLTWLPLGSPAFVPKVLTVASGVGQGRAAVAKVFCPRTHSGKAVLPGVVHRQCARGLVAGPWDPRPRTSQAVGREGPGTPKRGCRGNHGQGGMRPLPPFFLVSRSAARRAWVWGGGVWSRPLLATVHTKVSPRPSQHC</sequence>
<organism evidence="2">
    <name type="scientific">Macaca fascicularis</name>
    <name type="common">Crab-eating macaque</name>
    <name type="synonym">Cynomolgus monkey</name>
    <dbReference type="NCBI Taxonomy" id="9541"/>
    <lineage>
        <taxon>Eukaryota</taxon>
        <taxon>Metazoa</taxon>
        <taxon>Chordata</taxon>
        <taxon>Craniata</taxon>
        <taxon>Vertebrata</taxon>
        <taxon>Euteleostomi</taxon>
        <taxon>Mammalia</taxon>
        <taxon>Eutheria</taxon>
        <taxon>Euarchontoglires</taxon>
        <taxon>Primates</taxon>
        <taxon>Haplorrhini</taxon>
        <taxon>Catarrhini</taxon>
        <taxon>Cercopithecidae</taxon>
        <taxon>Cercopithecinae</taxon>
        <taxon>Macaca</taxon>
    </lineage>
</organism>
<proteinExistence type="evidence at transcript level"/>
<accession>Q4R451</accession>
<dbReference type="AlphaFoldDB" id="Q4R451"/>
<name>Q4R451_MACFA</name>
<evidence type="ECO:0000313" key="2">
    <source>
        <dbReference type="EMBL" id="BAE02115.1"/>
    </source>
</evidence>
<reference evidence="2" key="2">
    <citation type="submission" date="2005-06" db="EMBL/GenBank/DDBJ databases">
        <title>DNA sequences of macaque genes expressed in brain or testis and its evolutionary implications.</title>
        <authorList>
            <consortium name="International consortium for macaque cDNA sequencing and analysis"/>
        </authorList>
    </citation>
    <scope>NUCLEOTIDE SEQUENCE</scope>
</reference>
<protein>
    <submittedName>
        <fullName evidence="2">Testis cDNA clone: QtsA-12419, similar to human adaptor-related protein complex 3, delta 1 subunit(AP3D1)</fullName>
    </submittedName>
</protein>
<feature type="region of interest" description="Disordered" evidence="1">
    <location>
        <begin position="85"/>
        <end position="116"/>
    </location>
</feature>